<feature type="region of interest" description="Disordered" evidence="1">
    <location>
        <begin position="1"/>
        <end position="33"/>
    </location>
</feature>
<keyword evidence="3" id="KW-1185">Reference proteome</keyword>
<protein>
    <submittedName>
        <fullName evidence="2">Uncharacterized protein</fullName>
    </submittedName>
</protein>
<proteinExistence type="predicted"/>
<dbReference type="EMBL" id="JAEFBK010000010">
    <property type="protein sequence ID" value="KAG7559447.1"/>
    <property type="molecule type" value="Genomic_DNA"/>
</dbReference>
<comment type="caution">
    <text evidence="2">The sequence shown here is derived from an EMBL/GenBank/DDBJ whole genome shotgun (WGS) entry which is preliminary data.</text>
</comment>
<evidence type="ECO:0000256" key="1">
    <source>
        <dbReference type="SAM" id="MobiDB-lite"/>
    </source>
</evidence>
<evidence type="ECO:0000313" key="2">
    <source>
        <dbReference type="EMBL" id="KAG7559448.1"/>
    </source>
</evidence>
<organism evidence="2 3">
    <name type="scientific">Arabidopsis thaliana x Arabidopsis arenosa</name>
    <dbReference type="NCBI Taxonomy" id="1240361"/>
    <lineage>
        <taxon>Eukaryota</taxon>
        <taxon>Viridiplantae</taxon>
        <taxon>Streptophyta</taxon>
        <taxon>Embryophyta</taxon>
        <taxon>Tracheophyta</taxon>
        <taxon>Spermatophyta</taxon>
        <taxon>Magnoliopsida</taxon>
        <taxon>eudicotyledons</taxon>
        <taxon>Gunneridae</taxon>
        <taxon>Pentapetalae</taxon>
        <taxon>rosids</taxon>
        <taxon>malvids</taxon>
        <taxon>Brassicales</taxon>
        <taxon>Brassicaceae</taxon>
        <taxon>Camelineae</taxon>
        <taxon>Arabidopsis</taxon>
    </lineage>
</organism>
<dbReference type="AlphaFoldDB" id="A0A8T1ZL84"/>
<sequence>MLGDEASAVPQEMNIGGSKVERSRKDYEEEEET</sequence>
<accession>A0A8T1ZL84</accession>
<reference evidence="2 3" key="1">
    <citation type="submission" date="2020-12" db="EMBL/GenBank/DDBJ databases">
        <title>Concerted genomic and epigenomic changes stabilize Arabidopsis allopolyploids.</title>
        <authorList>
            <person name="Chen Z."/>
        </authorList>
    </citation>
    <scope>NUCLEOTIDE SEQUENCE [LARGE SCALE GENOMIC DNA]</scope>
    <source>
        <strain evidence="2">Allo738</strain>
        <tissue evidence="2">Leaf</tissue>
    </source>
</reference>
<dbReference type="EMBL" id="JAEFBK010000010">
    <property type="protein sequence ID" value="KAG7559448.1"/>
    <property type="molecule type" value="Genomic_DNA"/>
</dbReference>
<dbReference type="Proteomes" id="UP000694240">
    <property type="component" value="Chromosome 10"/>
</dbReference>
<name>A0A8T1ZL84_9BRAS</name>
<gene>
    <name evidence="2" type="ORF">ISN45_Aa05g010430</name>
</gene>
<evidence type="ECO:0000313" key="3">
    <source>
        <dbReference type="Proteomes" id="UP000694240"/>
    </source>
</evidence>